<dbReference type="EC" id="2.8.1.7" evidence="3"/>
<evidence type="ECO:0000256" key="5">
    <source>
        <dbReference type="ARBA" id="ARBA00022898"/>
    </source>
</evidence>
<feature type="domain" description="Aminotransferase class V" evidence="7">
    <location>
        <begin position="2"/>
        <end position="370"/>
    </location>
</feature>
<evidence type="ECO:0000313" key="9">
    <source>
        <dbReference type="Proteomes" id="UP000192418"/>
    </source>
</evidence>
<dbReference type="InterPro" id="IPR016454">
    <property type="entry name" value="Cysteine_dSase"/>
</dbReference>
<dbReference type="InterPro" id="IPR015424">
    <property type="entry name" value="PyrdxlP-dep_Trfase"/>
</dbReference>
<evidence type="ECO:0000256" key="4">
    <source>
        <dbReference type="ARBA" id="ARBA00022679"/>
    </source>
</evidence>
<dbReference type="CDD" id="cd06453">
    <property type="entry name" value="SufS_like"/>
    <property type="match status" value="1"/>
</dbReference>
<evidence type="ECO:0000256" key="2">
    <source>
        <dbReference type="ARBA" id="ARBA00010447"/>
    </source>
</evidence>
<keyword evidence="4" id="KW-0808">Transferase</keyword>
<dbReference type="AlphaFoldDB" id="A0A1W2EQP6"/>
<keyword evidence="5" id="KW-0663">Pyridoxal phosphate</keyword>
<dbReference type="Proteomes" id="UP000192418">
    <property type="component" value="Unassembled WGS sequence"/>
</dbReference>
<dbReference type="Gene3D" id="3.90.1150.10">
    <property type="entry name" value="Aspartate Aminotransferase, domain 1"/>
    <property type="match status" value="1"/>
</dbReference>
<dbReference type="PANTHER" id="PTHR43586:SF4">
    <property type="entry name" value="ISOPENICILLIN N EPIMERASE"/>
    <property type="match status" value="1"/>
</dbReference>
<dbReference type="Gene3D" id="3.40.640.10">
    <property type="entry name" value="Type I PLP-dependent aspartate aminotransferase-like (Major domain)"/>
    <property type="match status" value="1"/>
</dbReference>
<evidence type="ECO:0000256" key="3">
    <source>
        <dbReference type="ARBA" id="ARBA00012239"/>
    </source>
</evidence>
<dbReference type="InterPro" id="IPR000192">
    <property type="entry name" value="Aminotrans_V_dom"/>
</dbReference>
<dbReference type="GO" id="GO:0031071">
    <property type="term" value="F:cysteine desulfurase activity"/>
    <property type="evidence" value="ECO:0007669"/>
    <property type="project" value="UniProtKB-EC"/>
</dbReference>
<comment type="similarity">
    <text evidence="2">Belongs to the class-V pyridoxal-phosphate-dependent aminotransferase family. Csd subfamily.</text>
</comment>
<reference evidence="8 9" key="1">
    <citation type="submission" date="2017-04" db="EMBL/GenBank/DDBJ databases">
        <authorList>
            <person name="Afonso C.L."/>
            <person name="Miller P.J."/>
            <person name="Scott M.A."/>
            <person name="Spackman E."/>
            <person name="Goraichik I."/>
            <person name="Dimitrov K.M."/>
            <person name="Suarez D.L."/>
            <person name="Swayne D.E."/>
        </authorList>
    </citation>
    <scope>NUCLEOTIDE SEQUENCE [LARGE SCALE GENOMIC DNA]</scope>
    <source>
        <strain evidence="8 9">DSM 3385</strain>
    </source>
</reference>
<evidence type="ECO:0000259" key="7">
    <source>
        <dbReference type="Pfam" id="PF00266"/>
    </source>
</evidence>
<accession>A0A1W2EQP6</accession>
<sequence>MIYLDNAATTWPKPRQVLDQMVERFAAMGVSPGRGSYDAALEASDFIHGTRTKLARFFGAPDANRVIFTANATDALNTALLGILKPGDHVITTRLEHNSVLRPLYHLQQNNVITCTIVPFNQEGFVSPQDIKNAMQSDTKLVVMTHASNVLGTIQPVKKVGAVCRARGIDLLVDASQSAGQIPVNMEELNASVLVFTGHKSLYGPPGIGGLVLHPDLEIEPSRFGGTGIVSSSLVHTREFPHRLEAGTHNLMGIMGLSLAMDYLSEKGISTLYKQEMELIKELYRGLFAIKGVELYGSPKISTHGHLAVLSANLDNLNSADLGAILDGDFDIAVRVGLHCAPLVHKTLGTHKRGAVRFSLGIFNTGADIDHAIRAMEQIAQ</sequence>
<dbReference type="RefSeq" id="WP_212638034.1">
    <property type="nucleotide sequence ID" value="NZ_FWXY01000039.1"/>
</dbReference>
<dbReference type="SUPFAM" id="SSF53383">
    <property type="entry name" value="PLP-dependent transferases"/>
    <property type="match status" value="1"/>
</dbReference>
<gene>
    <name evidence="8" type="ORF">SAMN02746065_1399</name>
</gene>
<dbReference type="PANTHER" id="PTHR43586">
    <property type="entry name" value="CYSTEINE DESULFURASE"/>
    <property type="match status" value="1"/>
</dbReference>
<dbReference type="InterPro" id="IPR010970">
    <property type="entry name" value="Cys_dSase_SufS"/>
</dbReference>
<keyword evidence="9" id="KW-1185">Reference proteome</keyword>
<dbReference type="STRING" id="1121400.SAMN02746065_1399"/>
<dbReference type="PIRSF" id="PIRSF005572">
    <property type="entry name" value="NifS"/>
    <property type="match status" value="1"/>
</dbReference>
<dbReference type="NCBIfam" id="TIGR01977">
    <property type="entry name" value="am_tr_V_EF2568"/>
    <property type="match status" value="1"/>
</dbReference>
<protein>
    <recommendedName>
        <fullName evidence="3">cysteine desulfurase</fullName>
        <ecNumber evidence="3">2.8.1.7</ecNumber>
    </recommendedName>
</protein>
<evidence type="ECO:0000256" key="6">
    <source>
        <dbReference type="ARBA" id="ARBA00050776"/>
    </source>
</evidence>
<dbReference type="GO" id="GO:0006534">
    <property type="term" value="P:cysteine metabolic process"/>
    <property type="evidence" value="ECO:0007669"/>
    <property type="project" value="InterPro"/>
</dbReference>
<dbReference type="EMBL" id="FWXY01000039">
    <property type="protein sequence ID" value="SMD12039.1"/>
    <property type="molecule type" value="Genomic_DNA"/>
</dbReference>
<organism evidence="8 9">
    <name type="scientific">Desulfocicer vacuolatum DSM 3385</name>
    <dbReference type="NCBI Taxonomy" id="1121400"/>
    <lineage>
        <taxon>Bacteria</taxon>
        <taxon>Pseudomonadati</taxon>
        <taxon>Thermodesulfobacteriota</taxon>
        <taxon>Desulfobacteria</taxon>
        <taxon>Desulfobacterales</taxon>
        <taxon>Desulfobacteraceae</taxon>
        <taxon>Desulfocicer</taxon>
    </lineage>
</organism>
<dbReference type="InterPro" id="IPR010969">
    <property type="entry name" value="Cys_dSase-rel_unknwn_funct"/>
</dbReference>
<dbReference type="Pfam" id="PF00266">
    <property type="entry name" value="Aminotran_5"/>
    <property type="match status" value="1"/>
</dbReference>
<dbReference type="InterPro" id="IPR015422">
    <property type="entry name" value="PyrdxlP-dep_Trfase_small"/>
</dbReference>
<name>A0A1W2EQP6_9BACT</name>
<dbReference type="GO" id="GO:0030170">
    <property type="term" value="F:pyridoxal phosphate binding"/>
    <property type="evidence" value="ECO:0007669"/>
    <property type="project" value="InterPro"/>
</dbReference>
<dbReference type="InterPro" id="IPR015421">
    <property type="entry name" value="PyrdxlP-dep_Trfase_major"/>
</dbReference>
<comment type="catalytic activity">
    <reaction evidence="6">
        <text>(sulfur carrier)-H + L-cysteine = (sulfur carrier)-SH + L-alanine</text>
        <dbReference type="Rhea" id="RHEA:43892"/>
        <dbReference type="Rhea" id="RHEA-COMP:14737"/>
        <dbReference type="Rhea" id="RHEA-COMP:14739"/>
        <dbReference type="ChEBI" id="CHEBI:29917"/>
        <dbReference type="ChEBI" id="CHEBI:35235"/>
        <dbReference type="ChEBI" id="CHEBI:57972"/>
        <dbReference type="ChEBI" id="CHEBI:64428"/>
        <dbReference type="EC" id="2.8.1.7"/>
    </reaction>
</comment>
<comment type="cofactor">
    <cofactor evidence="1">
        <name>pyridoxal 5'-phosphate</name>
        <dbReference type="ChEBI" id="CHEBI:597326"/>
    </cofactor>
</comment>
<evidence type="ECO:0000313" key="8">
    <source>
        <dbReference type="EMBL" id="SMD12039.1"/>
    </source>
</evidence>
<evidence type="ECO:0000256" key="1">
    <source>
        <dbReference type="ARBA" id="ARBA00001933"/>
    </source>
</evidence>
<proteinExistence type="inferred from homology"/>